<sequence length="461" mass="52822">MGCSCRNFKSFRKQFFGIGSSAGSIILEGLGLFKTFQRISAPKSFAIHFSRDCFKFFAWAKDLIKLIIGKKITKPASNLELFEMYTFVFPLTIFTFICTMILRKKIISYLIIVIVFTAFGLGIKMCQVMWAAGLPILLISLIIIVFIIYKIVKIDKEDFFVMEDNSVGLDFSFTALWTWFIMYVLMIPISAERLVISLTLFIVIIISLIIIPLAEGCFGCCNKCRGNYDAMENACLKSLSFANHLLPLLIIPSTESFFSLIQDDKITIWNLVLGYVVISLLFPIFLNIIMVISNSPDLASKYKQTNDSLNKYYFFEIGDIGKQIIYSICAEYNAIWGCVFVEVAWVVLVLIFRPYKMISEYFITILNSIVITFSNSVILYSNYHYLSKFSFKSTIIAVAIICFPAIISIYVYFIKDFHPNDDESDEEKEEHVLFLSTIIIYIAPIIWYFYGLSAWTTYTGV</sequence>
<gene>
    <name evidence="2" type="ORF">M9Y10_007585</name>
</gene>
<feature type="transmembrane region" description="Helical" evidence="1">
    <location>
        <begin position="84"/>
        <end position="102"/>
    </location>
</feature>
<feature type="transmembrane region" description="Helical" evidence="1">
    <location>
        <begin position="129"/>
        <end position="149"/>
    </location>
</feature>
<comment type="caution">
    <text evidence="2">The sequence shown here is derived from an EMBL/GenBank/DDBJ whole genome shotgun (WGS) entry which is preliminary data.</text>
</comment>
<dbReference type="SUPFAM" id="SSF81665">
    <property type="entry name" value="Calcium ATPase, transmembrane domain M"/>
    <property type="match status" value="1"/>
</dbReference>
<keyword evidence="1" id="KW-0812">Transmembrane</keyword>
<dbReference type="EMBL" id="JAPFFF010000013">
    <property type="protein sequence ID" value="KAK8871842.1"/>
    <property type="molecule type" value="Genomic_DNA"/>
</dbReference>
<feature type="transmembrane region" description="Helical" evidence="1">
    <location>
        <begin position="195"/>
        <end position="214"/>
    </location>
</feature>
<name>A0ABR2J1R8_9EUKA</name>
<feature type="transmembrane region" description="Helical" evidence="1">
    <location>
        <begin position="272"/>
        <end position="293"/>
    </location>
</feature>
<keyword evidence="1" id="KW-0472">Membrane</keyword>
<accession>A0ABR2J1R8</accession>
<feature type="transmembrane region" description="Helical" evidence="1">
    <location>
        <begin position="334"/>
        <end position="355"/>
    </location>
</feature>
<dbReference type="InterPro" id="IPR023298">
    <property type="entry name" value="ATPase_P-typ_TM_dom_sf"/>
</dbReference>
<reference evidence="2 3" key="1">
    <citation type="submission" date="2024-04" db="EMBL/GenBank/DDBJ databases">
        <title>Tritrichomonas musculus Genome.</title>
        <authorList>
            <person name="Alves-Ferreira E."/>
            <person name="Grigg M."/>
            <person name="Lorenzi H."/>
            <person name="Galac M."/>
        </authorList>
    </citation>
    <scope>NUCLEOTIDE SEQUENCE [LARGE SCALE GENOMIC DNA]</scope>
    <source>
        <strain evidence="2 3">EAF2021</strain>
    </source>
</reference>
<proteinExistence type="predicted"/>
<keyword evidence="3" id="KW-1185">Reference proteome</keyword>
<feature type="transmembrane region" description="Helical" evidence="1">
    <location>
        <begin position="361"/>
        <end position="383"/>
    </location>
</feature>
<protein>
    <submittedName>
        <fullName evidence="2">Uncharacterized protein</fullName>
    </submittedName>
</protein>
<feature type="transmembrane region" description="Helical" evidence="1">
    <location>
        <begin position="395"/>
        <end position="413"/>
    </location>
</feature>
<feature type="transmembrane region" description="Helical" evidence="1">
    <location>
        <begin position="15"/>
        <end position="33"/>
    </location>
</feature>
<organism evidence="2 3">
    <name type="scientific">Tritrichomonas musculus</name>
    <dbReference type="NCBI Taxonomy" id="1915356"/>
    <lineage>
        <taxon>Eukaryota</taxon>
        <taxon>Metamonada</taxon>
        <taxon>Parabasalia</taxon>
        <taxon>Tritrichomonadida</taxon>
        <taxon>Tritrichomonadidae</taxon>
        <taxon>Tritrichomonas</taxon>
    </lineage>
</organism>
<evidence type="ECO:0000256" key="1">
    <source>
        <dbReference type="SAM" id="Phobius"/>
    </source>
</evidence>
<feature type="transmembrane region" description="Helical" evidence="1">
    <location>
        <begin position="169"/>
        <end position="189"/>
    </location>
</feature>
<keyword evidence="1" id="KW-1133">Transmembrane helix</keyword>
<feature type="transmembrane region" description="Helical" evidence="1">
    <location>
        <begin position="433"/>
        <end position="450"/>
    </location>
</feature>
<evidence type="ECO:0000313" key="3">
    <source>
        <dbReference type="Proteomes" id="UP001470230"/>
    </source>
</evidence>
<evidence type="ECO:0000313" key="2">
    <source>
        <dbReference type="EMBL" id="KAK8871842.1"/>
    </source>
</evidence>
<feature type="transmembrane region" description="Helical" evidence="1">
    <location>
        <begin position="107"/>
        <end position="123"/>
    </location>
</feature>
<dbReference type="Proteomes" id="UP001470230">
    <property type="component" value="Unassembled WGS sequence"/>
</dbReference>